<sequence>MWQCWPLVGVHVSQNLSAPVPGLGSKVGQPEAGRKGLWVLPEDPTLRRLQRSQPEQKILQWEQKLGPGPGACGGSMRPLCIRLTWATNEGGPRDQRTLLRVTAALQE</sequence>
<organism evidence="1 2">
    <name type="scientific">Podarcis lilfordi</name>
    <name type="common">Lilford's wall lizard</name>
    <dbReference type="NCBI Taxonomy" id="74358"/>
    <lineage>
        <taxon>Eukaryota</taxon>
        <taxon>Metazoa</taxon>
        <taxon>Chordata</taxon>
        <taxon>Craniata</taxon>
        <taxon>Vertebrata</taxon>
        <taxon>Euteleostomi</taxon>
        <taxon>Lepidosauria</taxon>
        <taxon>Squamata</taxon>
        <taxon>Bifurcata</taxon>
        <taxon>Unidentata</taxon>
        <taxon>Episquamata</taxon>
        <taxon>Laterata</taxon>
        <taxon>Lacertibaenia</taxon>
        <taxon>Lacertidae</taxon>
        <taxon>Podarcis</taxon>
    </lineage>
</organism>
<dbReference type="AlphaFoldDB" id="A0AA35PT64"/>
<dbReference type="Proteomes" id="UP001178461">
    <property type="component" value="Chromosome 16"/>
</dbReference>
<reference evidence="1" key="1">
    <citation type="submission" date="2022-12" db="EMBL/GenBank/DDBJ databases">
        <authorList>
            <person name="Alioto T."/>
            <person name="Alioto T."/>
            <person name="Gomez Garrido J."/>
        </authorList>
    </citation>
    <scope>NUCLEOTIDE SEQUENCE</scope>
</reference>
<name>A0AA35PT64_9SAUR</name>
<keyword evidence="2" id="KW-1185">Reference proteome</keyword>
<evidence type="ECO:0000313" key="1">
    <source>
        <dbReference type="EMBL" id="CAI5797260.1"/>
    </source>
</evidence>
<protein>
    <submittedName>
        <fullName evidence="1">Uncharacterized protein</fullName>
    </submittedName>
</protein>
<accession>A0AA35PT64</accession>
<evidence type="ECO:0000313" key="2">
    <source>
        <dbReference type="Proteomes" id="UP001178461"/>
    </source>
</evidence>
<gene>
    <name evidence="1" type="ORF">PODLI_1B004150</name>
</gene>
<proteinExistence type="predicted"/>
<dbReference type="EMBL" id="OX395143">
    <property type="protein sequence ID" value="CAI5797260.1"/>
    <property type="molecule type" value="Genomic_DNA"/>
</dbReference>